<reference evidence="2" key="1">
    <citation type="submission" date="2018-05" db="EMBL/GenBank/DDBJ databases">
        <authorList>
            <person name="Lanie J.A."/>
            <person name="Ng W.-L."/>
            <person name="Kazmierczak K.M."/>
            <person name="Andrzejewski T.M."/>
            <person name="Davidsen T.M."/>
            <person name="Wayne K.J."/>
            <person name="Tettelin H."/>
            <person name="Glass J.I."/>
            <person name="Rusch D."/>
            <person name="Podicherti R."/>
            <person name="Tsui H.-C.T."/>
            <person name="Winkler M.E."/>
        </authorList>
    </citation>
    <scope>NUCLEOTIDE SEQUENCE</scope>
</reference>
<keyword evidence="1" id="KW-0812">Transmembrane</keyword>
<name>A0A381T3L8_9ZZZZ</name>
<organism evidence="2">
    <name type="scientific">marine metagenome</name>
    <dbReference type="NCBI Taxonomy" id="408172"/>
    <lineage>
        <taxon>unclassified sequences</taxon>
        <taxon>metagenomes</taxon>
        <taxon>ecological metagenomes</taxon>
    </lineage>
</organism>
<protein>
    <submittedName>
        <fullName evidence="2">Uncharacterized protein</fullName>
    </submittedName>
</protein>
<evidence type="ECO:0000313" key="2">
    <source>
        <dbReference type="EMBL" id="SVA10161.1"/>
    </source>
</evidence>
<keyword evidence="1" id="KW-1133">Transmembrane helix</keyword>
<evidence type="ECO:0000256" key="1">
    <source>
        <dbReference type="SAM" id="Phobius"/>
    </source>
</evidence>
<keyword evidence="1" id="KW-0472">Membrane</keyword>
<proteinExistence type="predicted"/>
<dbReference type="AlphaFoldDB" id="A0A381T3L8"/>
<gene>
    <name evidence="2" type="ORF">METZ01_LOCUS63015</name>
</gene>
<sequence length="403" mass="43579">VQWVTAITAVMSLGFPMIVHSQIPMPDPSEMSGLPLPSSDLPNASVSVRLIRSQLSNNITDHPVELHSDEVVFTVSTDEFGRALFEDLEAGSSVSVSAQVGDEMLVSRSFAVPALGGVRVMLVAEPSMPPVATIVPSNPGVISLGGDTRFVVEMADEAVEVYYLLEAVNTADAPVVPTVPVVFDLPFGAQGAVLLEGTTPQARLDGRRVSVVGSFQPGPTLVNVAYVLPYTGSDLVIEQTMPVVVDQIAIVAEKHGDMQLRSPQITQSREMNARVGTFMVGGGPRLAANETFSFSLLGLPHHSVIPLRVALVLVGLFVVWCLWKSTRPMTVKNDASLRQKLEARRDRLFDDLVQVETTYRSGTLADGPYTLRRKTIFGQLERLYQRLEPNALEMPRGRAGLPG</sequence>
<dbReference type="EMBL" id="UINC01003898">
    <property type="protein sequence ID" value="SVA10161.1"/>
    <property type="molecule type" value="Genomic_DNA"/>
</dbReference>
<feature type="transmembrane region" description="Helical" evidence="1">
    <location>
        <begin position="305"/>
        <end position="323"/>
    </location>
</feature>
<feature type="non-terminal residue" evidence="2">
    <location>
        <position position="1"/>
    </location>
</feature>
<accession>A0A381T3L8</accession>